<evidence type="ECO:0000313" key="3">
    <source>
        <dbReference type="Proteomes" id="UP001054889"/>
    </source>
</evidence>
<keyword evidence="3" id="KW-1185">Reference proteome</keyword>
<dbReference type="Gene3D" id="3.10.20.30">
    <property type="match status" value="1"/>
</dbReference>
<protein>
    <submittedName>
        <fullName evidence="2">Uncharacterized protein</fullName>
    </submittedName>
</protein>
<comment type="caution">
    <text evidence="2">The sequence shown here is derived from an EMBL/GenBank/DDBJ whole genome shotgun (WGS) entry which is preliminary data.</text>
</comment>
<dbReference type="AlphaFoldDB" id="A0AAV5DMK3"/>
<sequence>MMTVAAVVEPTPSSCHGWLSSVVAFWTTAWVAKEGEDPAKLAAGEGCLKMANHTTDMVAPGIFQKLTEKGDVERHASNHQRAMANAARVERLVLALNGKRYEVASDNLDPSMTLLEFIRTRTPFRGPKLGCGEGASVPC</sequence>
<evidence type="ECO:0000313" key="1">
    <source>
        <dbReference type="EMBL" id="GJN12239.1"/>
    </source>
</evidence>
<name>A0AAV5DMK3_ELECO</name>
<proteinExistence type="predicted"/>
<dbReference type="InterPro" id="IPR012675">
    <property type="entry name" value="Beta-grasp_dom_sf"/>
</dbReference>
<dbReference type="EMBL" id="BQKI01000022">
    <property type="protein sequence ID" value="GJN12239.1"/>
    <property type="molecule type" value="Genomic_DNA"/>
</dbReference>
<reference evidence="2" key="1">
    <citation type="journal article" date="2018" name="DNA Res.">
        <title>Multiple hybrid de novo genome assembly of finger millet, an orphan allotetraploid crop.</title>
        <authorList>
            <person name="Hatakeyama M."/>
            <person name="Aluri S."/>
            <person name="Balachadran M.T."/>
            <person name="Sivarajan S.R."/>
            <person name="Patrignani A."/>
            <person name="Gruter S."/>
            <person name="Poveda L."/>
            <person name="Shimizu-Inatsugi R."/>
            <person name="Baeten J."/>
            <person name="Francoijs K.J."/>
            <person name="Nataraja K.N."/>
            <person name="Reddy Y.A.N."/>
            <person name="Phadnis S."/>
            <person name="Ravikumar R.L."/>
            <person name="Schlapbach R."/>
            <person name="Sreeman S.M."/>
            <person name="Shimizu K.K."/>
        </authorList>
    </citation>
    <scope>NUCLEOTIDE SEQUENCE</scope>
</reference>
<evidence type="ECO:0000313" key="2">
    <source>
        <dbReference type="EMBL" id="GJN12269.1"/>
    </source>
</evidence>
<reference evidence="2" key="2">
    <citation type="submission" date="2021-12" db="EMBL/GenBank/DDBJ databases">
        <title>Resequencing data analysis of finger millet.</title>
        <authorList>
            <person name="Hatakeyama M."/>
            <person name="Aluri S."/>
            <person name="Balachadran M.T."/>
            <person name="Sivarajan S.R."/>
            <person name="Poveda L."/>
            <person name="Shimizu-Inatsugi R."/>
            <person name="Schlapbach R."/>
            <person name="Sreeman S.M."/>
            <person name="Shimizu K.K."/>
        </authorList>
    </citation>
    <scope>NUCLEOTIDE SEQUENCE</scope>
</reference>
<dbReference type="Proteomes" id="UP001054889">
    <property type="component" value="Unassembled WGS sequence"/>
</dbReference>
<gene>
    <name evidence="2" type="primary">ga30533</name>
    <name evidence="1" type="synonym">ga30499</name>
    <name evidence="1" type="ORF">PR202_ga30499</name>
    <name evidence="2" type="ORF">PR202_ga30533</name>
</gene>
<dbReference type="EMBL" id="BQKI01000022">
    <property type="protein sequence ID" value="GJN12269.1"/>
    <property type="molecule type" value="Genomic_DNA"/>
</dbReference>
<dbReference type="InterPro" id="IPR036010">
    <property type="entry name" value="2Fe-2S_ferredoxin-like_sf"/>
</dbReference>
<accession>A0AAV5DMK3</accession>
<dbReference type="GO" id="GO:0051536">
    <property type="term" value="F:iron-sulfur cluster binding"/>
    <property type="evidence" value="ECO:0007669"/>
    <property type="project" value="InterPro"/>
</dbReference>
<dbReference type="SUPFAM" id="SSF54292">
    <property type="entry name" value="2Fe-2S ferredoxin-like"/>
    <property type="match status" value="1"/>
</dbReference>
<organism evidence="2 3">
    <name type="scientific">Eleusine coracana subsp. coracana</name>
    <dbReference type="NCBI Taxonomy" id="191504"/>
    <lineage>
        <taxon>Eukaryota</taxon>
        <taxon>Viridiplantae</taxon>
        <taxon>Streptophyta</taxon>
        <taxon>Embryophyta</taxon>
        <taxon>Tracheophyta</taxon>
        <taxon>Spermatophyta</taxon>
        <taxon>Magnoliopsida</taxon>
        <taxon>Liliopsida</taxon>
        <taxon>Poales</taxon>
        <taxon>Poaceae</taxon>
        <taxon>PACMAD clade</taxon>
        <taxon>Chloridoideae</taxon>
        <taxon>Cynodonteae</taxon>
        <taxon>Eleusininae</taxon>
        <taxon>Eleusine</taxon>
    </lineage>
</organism>